<dbReference type="InterPro" id="IPR000477">
    <property type="entry name" value="RT_dom"/>
</dbReference>
<evidence type="ECO:0000259" key="2">
    <source>
        <dbReference type="PROSITE" id="PS50878"/>
    </source>
</evidence>
<accession>A0A8C3VKT5</accession>
<dbReference type="GO" id="GO:0003964">
    <property type="term" value="F:RNA-directed DNA polymerase activity"/>
    <property type="evidence" value="ECO:0007669"/>
    <property type="project" value="UniProtKB-EC"/>
</dbReference>
<dbReference type="GeneTree" id="ENSGT01150000286946"/>
<organism evidence="3 4">
    <name type="scientific">Catagonus wagneri</name>
    <name type="common">Chacoan peccary</name>
    <dbReference type="NCBI Taxonomy" id="51154"/>
    <lineage>
        <taxon>Eukaryota</taxon>
        <taxon>Metazoa</taxon>
        <taxon>Chordata</taxon>
        <taxon>Craniata</taxon>
        <taxon>Vertebrata</taxon>
        <taxon>Euteleostomi</taxon>
        <taxon>Mammalia</taxon>
        <taxon>Eutheria</taxon>
        <taxon>Laurasiatheria</taxon>
        <taxon>Artiodactyla</taxon>
        <taxon>Suina</taxon>
        <taxon>Tayassuidae</taxon>
        <taxon>Catagonus</taxon>
    </lineage>
</organism>
<evidence type="ECO:0000313" key="4">
    <source>
        <dbReference type="Proteomes" id="UP000694540"/>
    </source>
</evidence>
<dbReference type="EC" id="2.7.7.49" evidence="1"/>
<dbReference type="SUPFAM" id="SSF56672">
    <property type="entry name" value="DNA/RNA polymerases"/>
    <property type="match status" value="1"/>
</dbReference>
<dbReference type="PANTHER" id="PTHR19446">
    <property type="entry name" value="REVERSE TRANSCRIPTASES"/>
    <property type="match status" value="1"/>
</dbReference>
<dbReference type="Proteomes" id="UP000694540">
    <property type="component" value="Unplaced"/>
</dbReference>
<name>A0A8C3VKT5_9CETA</name>
<feature type="domain" description="Reverse transcriptase" evidence="2">
    <location>
        <begin position="70"/>
        <end position="124"/>
    </location>
</feature>
<sequence>MDKFLETYTLPKLNQEEINQLNRPITRNEIEYVIKTLPTNKSPGPDGFTGEFYQTYKEELIRILLKLFQTVEEEGTLPKTFYDANITLIPKPDKDTTKKENYRPISLMNIDAKILNKILANRIQ</sequence>
<dbReference type="Ensembl" id="ENSCWAT00000000466.1">
    <property type="protein sequence ID" value="ENSCWAP00000000408.1"/>
    <property type="gene ID" value="ENSCWAG00000000384.1"/>
</dbReference>
<reference evidence="3" key="2">
    <citation type="submission" date="2025-09" db="UniProtKB">
        <authorList>
            <consortium name="Ensembl"/>
        </authorList>
    </citation>
    <scope>IDENTIFICATION</scope>
</reference>
<evidence type="ECO:0000256" key="1">
    <source>
        <dbReference type="ARBA" id="ARBA00012493"/>
    </source>
</evidence>
<protein>
    <recommendedName>
        <fullName evidence="1">RNA-directed DNA polymerase</fullName>
        <ecNumber evidence="1">2.7.7.49</ecNumber>
    </recommendedName>
</protein>
<dbReference type="InterPro" id="IPR043502">
    <property type="entry name" value="DNA/RNA_pol_sf"/>
</dbReference>
<reference evidence="3" key="1">
    <citation type="submission" date="2025-08" db="UniProtKB">
        <authorList>
            <consortium name="Ensembl"/>
        </authorList>
    </citation>
    <scope>IDENTIFICATION</scope>
</reference>
<keyword evidence="4" id="KW-1185">Reference proteome</keyword>
<evidence type="ECO:0000313" key="3">
    <source>
        <dbReference type="Ensembl" id="ENSCWAP00000000408.1"/>
    </source>
</evidence>
<proteinExistence type="predicted"/>
<dbReference type="AlphaFoldDB" id="A0A8C3VKT5"/>
<dbReference type="PROSITE" id="PS50878">
    <property type="entry name" value="RT_POL"/>
    <property type="match status" value="1"/>
</dbReference>